<comment type="caution">
    <text evidence="4">The sequence shown here is derived from an EMBL/GenBank/DDBJ whole genome shotgun (WGS) entry which is preliminary data.</text>
</comment>
<name>A0ABQ7SIT7_PHRPL</name>
<gene>
    <name evidence="4" type="ORF">JD844_029121</name>
</gene>
<dbReference type="InterPro" id="IPR001254">
    <property type="entry name" value="Trypsin_dom"/>
</dbReference>
<evidence type="ECO:0000256" key="2">
    <source>
        <dbReference type="SAM" id="MobiDB-lite"/>
    </source>
</evidence>
<feature type="domain" description="Peptidase S1" evidence="3">
    <location>
        <begin position="39"/>
        <end position="181"/>
    </location>
</feature>
<evidence type="ECO:0000313" key="4">
    <source>
        <dbReference type="EMBL" id="KAH0617247.1"/>
    </source>
</evidence>
<feature type="region of interest" description="Disordered" evidence="2">
    <location>
        <begin position="174"/>
        <end position="199"/>
    </location>
</feature>
<evidence type="ECO:0000259" key="3">
    <source>
        <dbReference type="PROSITE" id="PS50240"/>
    </source>
</evidence>
<dbReference type="PANTHER" id="PTHR24252:SF8">
    <property type="entry name" value="ACROSIN"/>
    <property type="match status" value="1"/>
</dbReference>
<reference evidence="4 5" key="1">
    <citation type="journal article" date="2022" name="Gigascience">
        <title>A chromosome-level genome assembly and annotation of the desert horned lizard, Phrynosoma platyrhinos, provides insight into chromosomal rearrangements among reptiles.</title>
        <authorList>
            <person name="Koochekian N."/>
            <person name="Ascanio A."/>
            <person name="Farleigh K."/>
            <person name="Card D.C."/>
            <person name="Schield D.R."/>
            <person name="Castoe T.A."/>
            <person name="Jezkova T."/>
        </authorList>
    </citation>
    <scope>NUCLEOTIDE SEQUENCE [LARGE SCALE GENOMIC DNA]</scope>
    <source>
        <strain evidence="4">NK-2021</strain>
    </source>
</reference>
<organism evidence="4 5">
    <name type="scientific">Phrynosoma platyrhinos</name>
    <name type="common">Desert horned lizard</name>
    <dbReference type="NCBI Taxonomy" id="52577"/>
    <lineage>
        <taxon>Eukaryota</taxon>
        <taxon>Metazoa</taxon>
        <taxon>Chordata</taxon>
        <taxon>Craniata</taxon>
        <taxon>Vertebrata</taxon>
        <taxon>Euteleostomi</taxon>
        <taxon>Lepidosauria</taxon>
        <taxon>Squamata</taxon>
        <taxon>Bifurcata</taxon>
        <taxon>Unidentata</taxon>
        <taxon>Episquamata</taxon>
        <taxon>Toxicofera</taxon>
        <taxon>Iguania</taxon>
        <taxon>Phrynosomatidae</taxon>
        <taxon>Phrynosomatinae</taxon>
        <taxon>Phrynosoma</taxon>
    </lineage>
</organism>
<accession>A0ABQ7SIT7</accession>
<dbReference type="Gene3D" id="2.40.10.10">
    <property type="entry name" value="Trypsin-like serine proteases"/>
    <property type="match status" value="2"/>
</dbReference>
<dbReference type="InterPro" id="IPR043504">
    <property type="entry name" value="Peptidase_S1_PA_chymotrypsin"/>
</dbReference>
<dbReference type="EMBL" id="JAIPUX010005290">
    <property type="protein sequence ID" value="KAH0617247.1"/>
    <property type="molecule type" value="Genomic_DNA"/>
</dbReference>
<dbReference type="PANTHER" id="PTHR24252">
    <property type="entry name" value="ACROSIN-RELATED"/>
    <property type="match status" value="1"/>
</dbReference>
<dbReference type="Proteomes" id="UP000826234">
    <property type="component" value="Unassembled WGS sequence"/>
</dbReference>
<dbReference type="CDD" id="cd00190">
    <property type="entry name" value="Tryp_SPc"/>
    <property type="match status" value="1"/>
</dbReference>
<dbReference type="InterPro" id="IPR009003">
    <property type="entry name" value="Peptidase_S1_PA"/>
</dbReference>
<dbReference type="Pfam" id="PF00089">
    <property type="entry name" value="Trypsin"/>
    <property type="match status" value="1"/>
</dbReference>
<keyword evidence="5" id="KW-1185">Reference proteome</keyword>
<dbReference type="SUPFAM" id="SSF50494">
    <property type="entry name" value="Trypsin-like serine proteases"/>
    <property type="match status" value="1"/>
</dbReference>
<dbReference type="PROSITE" id="PS50240">
    <property type="entry name" value="TRYPSIN_DOM"/>
    <property type="match status" value="1"/>
</dbReference>
<dbReference type="SMART" id="SM00020">
    <property type="entry name" value="Tryp_SPc"/>
    <property type="match status" value="1"/>
</dbReference>
<protein>
    <recommendedName>
        <fullName evidence="3">Peptidase S1 domain-containing protein</fullName>
    </recommendedName>
</protein>
<keyword evidence="1" id="KW-1015">Disulfide bond</keyword>
<evidence type="ECO:0000313" key="5">
    <source>
        <dbReference type="Proteomes" id="UP000826234"/>
    </source>
</evidence>
<evidence type="ECO:0000256" key="1">
    <source>
        <dbReference type="ARBA" id="ARBA00023157"/>
    </source>
</evidence>
<proteinExistence type="predicted"/>
<sequence length="199" mass="22144">MRPWGDRFLPAPVLVAKARPRLLATREKNPRMSAPWSLHLWRIVVGTTDLSEPAPSVQLRSVQKVILHHDYNPRTEANDVALIKLDSPVTFSDYVQPACLPRTSTSPRTRYFTCYISGWGTTSQNSVKTSDVLQEAKVNILDVQKCNSSQWYSGAMSPHTLCAGYEEGGIDSCQGGMSHPLRSRQEVLSASPEDALHRP</sequence>